<sequence>MTNAFSTIPVYRRLLKTNPLAIGGQYIEREIARVMVIDDYPDRLNMIIEILRFTFRPEGLGVFYSLTKLPSEILPRDGSLPVFTASEEPGFEQAVQLVRPADLSVIFMDFNIPGKLNGADLTGQIIEKNPDSWIFSISSNPYGVQKIIEAGGKKRLGQNFFFEIPTLFTSVPVLVNP</sequence>
<gene>
    <name evidence="1" type="ORF">A2438_04175</name>
</gene>
<name>A0A1F4U6D5_UNCSA</name>
<accession>A0A1F4U6D5</accession>
<dbReference type="Gene3D" id="3.40.50.2300">
    <property type="match status" value="1"/>
</dbReference>
<organism evidence="1 2">
    <name type="scientific">candidate division WOR-1 bacterium RIFOXYC2_FULL_46_14</name>
    <dbReference type="NCBI Taxonomy" id="1802587"/>
    <lineage>
        <taxon>Bacteria</taxon>
        <taxon>Bacillati</taxon>
        <taxon>Saganbacteria</taxon>
    </lineage>
</organism>
<reference evidence="1 2" key="1">
    <citation type="journal article" date="2016" name="Nat. Commun.">
        <title>Thousands of microbial genomes shed light on interconnected biogeochemical processes in an aquifer system.</title>
        <authorList>
            <person name="Anantharaman K."/>
            <person name="Brown C.T."/>
            <person name="Hug L.A."/>
            <person name="Sharon I."/>
            <person name="Castelle C.J."/>
            <person name="Probst A.J."/>
            <person name="Thomas B.C."/>
            <person name="Singh A."/>
            <person name="Wilkins M.J."/>
            <person name="Karaoz U."/>
            <person name="Brodie E.L."/>
            <person name="Williams K.H."/>
            <person name="Hubbard S.S."/>
            <person name="Banfield J.F."/>
        </authorList>
    </citation>
    <scope>NUCLEOTIDE SEQUENCE [LARGE SCALE GENOMIC DNA]</scope>
</reference>
<evidence type="ECO:0000313" key="2">
    <source>
        <dbReference type="Proteomes" id="UP000179242"/>
    </source>
</evidence>
<dbReference type="InterPro" id="IPR011006">
    <property type="entry name" value="CheY-like_superfamily"/>
</dbReference>
<dbReference type="SUPFAM" id="SSF52172">
    <property type="entry name" value="CheY-like"/>
    <property type="match status" value="1"/>
</dbReference>
<dbReference type="Proteomes" id="UP000179242">
    <property type="component" value="Unassembled WGS sequence"/>
</dbReference>
<evidence type="ECO:0000313" key="1">
    <source>
        <dbReference type="EMBL" id="OGC40439.1"/>
    </source>
</evidence>
<proteinExistence type="predicted"/>
<protein>
    <recommendedName>
        <fullName evidence="3">Response regulatory domain-containing protein</fullName>
    </recommendedName>
</protein>
<evidence type="ECO:0008006" key="3">
    <source>
        <dbReference type="Google" id="ProtNLM"/>
    </source>
</evidence>
<dbReference type="AlphaFoldDB" id="A0A1F4U6D5"/>
<comment type="caution">
    <text evidence="1">The sequence shown here is derived from an EMBL/GenBank/DDBJ whole genome shotgun (WGS) entry which is preliminary data.</text>
</comment>
<dbReference type="EMBL" id="MEUJ01000004">
    <property type="protein sequence ID" value="OGC40439.1"/>
    <property type="molecule type" value="Genomic_DNA"/>
</dbReference>